<dbReference type="InterPro" id="IPR013968">
    <property type="entry name" value="PKS_KR"/>
</dbReference>
<sequence length="276" mass="29576">MTTSAECVLALATQSAYTASNNFQEMFARYRRGLGLPASTASFGLITDVGSLSTNSTTLSLMARNKVLNVTTHQFLQLLELALLNNLVGPSGGTTQGWTGAQDDPFSGANVITCFDPRAMAAREREGLASGSGHAGSLAPRWYSDMRVGQVMRALEDAEWYFKDVDTAAANCKHSKDDSNGRAGTEDDRAKMEDMVSTTIAGTVAQMLFIDVLGVDAARTVADYGVDSLIAAELRNWLNMAFGVDISMLELLDTKTCMRDLARGIVNRALATGHQA</sequence>
<dbReference type="GO" id="GO:0031177">
    <property type="term" value="F:phosphopantetheine binding"/>
    <property type="evidence" value="ECO:0007669"/>
    <property type="project" value="InterPro"/>
</dbReference>
<dbReference type="GO" id="GO:0006633">
    <property type="term" value="P:fatty acid biosynthetic process"/>
    <property type="evidence" value="ECO:0007669"/>
    <property type="project" value="TreeGrafter"/>
</dbReference>
<keyword evidence="5" id="KW-1185">Reference proteome</keyword>
<dbReference type="Proteomes" id="UP001295740">
    <property type="component" value="Unassembled WGS sequence"/>
</dbReference>
<dbReference type="EMBL" id="CAUWAG010000012">
    <property type="protein sequence ID" value="CAJ2508690.1"/>
    <property type="molecule type" value="Genomic_DNA"/>
</dbReference>
<evidence type="ECO:0000256" key="2">
    <source>
        <dbReference type="ARBA" id="ARBA00022553"/>
    </source>
</evidence>
<dbReference type="PANTHER" id="PTHR43775:SF37">
    <property type="entry name" value="SI:DKEY-61P9.11"/>
    <property type="match status" value="1"/>
</dbReference>
<dbReference type="InterPro" id="IPR006162">
    <property type="entry name" value="Ppantetheine_attach_site"/>
</dbReference>
<evidence type="ECO:0000313" key="4">
    <source>
        <dbReference type="EMBL" id="CAJ2508690.1"/>
    </source>
</evidence>
<accession>A0AAI8YL75</accession>
<dbReference type="SMART" id="SM00823">
    <property type="entry name" value="PKS_PP"/>
    <property type="match status" value="1"/>
</dbReference>
<dbReference type="Gene3D" id="1.10.1200.10">
    <property type="entry name" value="ACP-like"/>
    <property type="match status" value="1"/>
</dbReference>
<evidence type="ECO:0000256" key="1">
    <source>
        <dbReference type="ARBA" id="ARBA00022450"/>
    </source>
</evidence>
<gene>
    <name evidence="4" type="ORF">KHLLAP_LOCUS9158</name>
</gene>
<keyword evidence="2" id="KW-0597">Phosphoprotein</keyword>
<dbReference type="Pfam" id="PF08659">
    <property type="entry name" value="KR"/>
    <property type="match status" value="1"/>
</dbReference>
<comment type="caution">
    <text evidence="4">The sequence shown here is derived from an EMBL/GenBank/DDBJ whole genome shotgun (WGS) entry which is preliminary data.</text>
</comment>
<dbReference type="SUPFAM" id="SSF47336">
    <property type="entry name" value="ACP-like"/>
    <property type="match status" value="1"/>
</dbReference>
<feature type="domain" description="Carrier" evidence="3">
    <location>
        <begin position="194"/>
        <end position="269"/>
    </location>
</feature>
<keyword evidence="1" id="KW-0596">Phosphopantetheine</keyword>
<organism evidence="4 5">
    <name type="scientific">Anthostomella pinea</name>
    <dbReference type="NCBI Taxonomy" id="933095"/>
    <lineage>
        <taxon>Eukaryota</taxon>
        <taxon>Fungi</taxon>
        <taxon>Dikarya</taxon>
        <taxon>Ascomycota</taxon>
        <taxon>Pezizomycotina</taxon>
        <taxon>Sordariomycetes</taxon>
        <taxon>Xylariomycetidae</taxon>
        <taxon>Xylariales</taxon>
        <taxon>Xylariaceae</taxon>
        <taxon>Anthostomella</taxon>
    </lineage>
</organism>
<proteinExistence type="predicted"/>
<dbReference type="InterPro" id="IPR009081">
    <property type="entry name" value="PP-bd_ACP"/>
</dbReference>
<dbReference type="PROSITE" id="PS50075">
    <property type="entry name" value="CARRIER"/>
    <property type="match status" value="1"/>
</dbReference>
<protein>
    <submittedName>
        <fullName evidence="4">Uu.00g137160.m01.CDS01</fullName>
    </submittedName>
</protein>
<dbReference type="GO" id="GO:0044550">
    <property type="term" value="P:secondary metabolite biosynthetic process"/>
    <property type="evidence" value="ECO:0007669"/>
    <property type="project" value="TreeGrafter"/>
</dbReference>
<dbReference type="Pfam" id="PF00550">
    <property type="entry name" value="PP-binding"/>
    <property type="match status" value="1"/>
</dbReference>
<dbReference type="AlphaFoldDB" id="A0AAI8YL75"/>
<dbReference type="PANTHER" id="PTHR43775">
    <property type="entry name" value="FATTY ACID SYNTHASE"/>
    <property type="match status" value="1"/>
</dbReference>
<dbReference type="Gene3D" id="3.40.50.720">
    <property type="entry name" value="NAD(P)-binding Rossmann-like Domain"/>
    <property type="match status" value="1"/>
</dbReference>
<name>A0AAI8YL75_9PEZI</name>
<dbReference type="InterPro" id="IPR036736">
    <property type="entry name" value="ACP-like_sf"/>
</dbReference>
<evidence type="ECO:0000313" key="5">
    <source>
        <dbReference type="Proteomes" id="UP001295740"/>
    </source>
</evidence>
<dbReference type="InterPro" id="IPR020806">
    <property type="entry name" value="PKS_PP-bd"/>
</dbReference>
<dbReference type="GO" id="GO:0004312">
    <property type="term" value="F:fatty acid synthase activity"/>
    <property type="evidence" value="ECO:0007669"/>
    <property type="project" value="TreeGrafter"/>
</dbReference>
<evidence type="ECO:0000259" key="3">
    <source>
        <dbReference type="PROSITE" id="PS50075"/>
    </source>
</evidence>
<dbReference type="InterPro" id="IPR050091">
    <property type="entry name" value="PKS_NRPS_Biosynth_Enz"/>
</dbReference>
<reference evidence="4" key="1">
    <citation type="submission" date="2023-10" db="EMBL/GenBank/DDBJ databases">
        <authorList>
            <person name="Hackl T."/>
        </authorList>
    </citation>
    <scope>NUCLEOTIDE SEQUENCE</scope>
</reference>
<dbReference type="PROSITE" id="PS00012">
    <property type="entry name" value="PHOSPHOPANTETHEINE"/>
    <property type="match status" value="1"/>
</dbReference>